<dbReference type="EMBL" id="JAGEUA010000002">
    <property type="protein sequence ID" value="KAL1004920.1"/>
    <property type="molecule type" value="Genomic_DNA"/>
</dbReference>
<feature type="compositionally biased region" description="Basic residues" evidence="1">
    <location>
        <begin position="30"/>
        <end position="40"/>
    </location>
</feature>
<feature type="region of interest" description="Disordered" evidence="1">
    <location>
        <begin position="20"/>
        <end position="113"/>
    </location>
</feature>
<accession>A0ABD0X846</accession>
<feature type="compositionally biased region" description="Pro residues" evidence="1">
    <location>
        <begin position="89"/>
        <end position="107"/>
    </location>
</feature>
<organism evidence="2 3">
    <name type="scientific">Umbra pygmaea</name>
    <name type="common">Eastern mudminnow</name>
    <dbReference type="NCBI Taxonomy" id="75934"/>
    <lineage>
        <taxon>Eukaryota</taxon>
        <taxon>Metazoa</taxon>
        <taxon>Chordata</taxon>
        <taxon>Craniata</taxon>
        <taxon>Vertebrata</taxon>
        <taxon>Euteleostomi</taxon>
        <taxon>Actinopterygii</taxon>
        <taxon>Neopterygii</taxon>
        <taxon>Teleostei</taxon>
        <taxon>Protacanthopterygii</taxon>
        <taxon>Esociformes</taxon>
        <taxon>Umbridae</taxon>
        <taxon>Umbra</taxon>
    </lineage>
</organism>
<evidence type="ECO:0000313" key="2">
    <source>
        <dbReference type="EMBL" id="KAL1004920.1"/>
    </source>
</evidence>
<gene>
    <name evidence="2" type="ORF">UPYG_G00052220</name>
</gene>
<dbReference type="AlphaFoldDB" id="A0ABD0X846"/>
<keyword evidence="3" id="KW-1185">Reference proteome</keyword>
<sequence length="202" mass="22816">MFPGFHSPWCMRSKHTKYLRKRPAVDKMPKLKRFRMRRQPLNKNSNNSPVCVGPDVSGVVTDNEEQTLRTPSDSDSMPSTSPTESTSVPPQPPTSPAQPLYTQPPPVSAVCSSPASMVAESPVSQVGSKRKRNLDEWLVKQMAQLYECRTDLQKKLLQDSGDECSRFGQTVADLLRRVPEGLRSDVMFNVHRILYESRKQQD</sequence>
<reference evidence="2 3" key="1">
    <citation type="submission" date="2024-06" db="EMBL/GenBank/DDBJ databases">
        <authorList>
            <person name="Pan Q."/>
            <person name="Wen M."/>
            <person name="Jouanno E."/>
            <person name="Zahm M."/>
            <person name="Klopp C."/>
            <person name="Cabau C."/>
            <person name="Louis A."/>
            <person name="Berthelot C."/>
            <person name="Parey E."/>
            <person name="Roest Crollius H."/>
            <person name="Montfort J."/>
            <person name="Robinson-Rechavi M."/>
            <person name="Bouchez O."/>
            <person name="Lampietro C."/>
            <person name="Lopez Roques C."/>
            <person name="Donnadieu C."/>
            <person name="Postlethwait J."/>
            <person name="Bobe J."/>
            <person name="Verreycken H."/>
            <person name="Guiguen Y."/>
        </authorList>
    </citation>
    <scope>NUCLEOTIDE SEQUENCE [LARGE SCALE GENOMIC DNA]</scope>
    <source>
        <strain evidence="2">Up_M1</strain>
        <tissue evidence="2">Testis</tissue>
    </source>
</reference>
<protein>
    <submittedName>
        <fullName evidence="2">Uncharacterized protein</fullName>
    </submittedName>
</protein>
<comment type="caution">
    <text evidence="2">The sequence shown here is derived from an EMBL/GenBank/DDBJ whole genome shotgun (WGS) entry which is preliminary data.</text>
</comment>
<evidence type="ECO:0000256" key="1">
    <source>
        <dbReference type="SAM" id="MobiDB-lite"/>
    </source>
</evidence>
<feature type="compositionally biased region" description="Low complexity" evidence="1">
    <location>
        <begin position="70"/>
        <end position="88"/>
    </location>
</feature>
<evidence type="ECO:0000313" key="3">
    <source>
        <dbReference type="Proteomes" id="UP001557470"/>
    </source>
</evidence>
<name>A0ABD0X846_UMBPY</name>
<dbReference type="Proteomes" id="UP001557470">
    <property type="component" value="Unassembled WGS sequence"/>
</dbReference>
<proteinExistence type="predicted"/>